<sequence>MQEFAESEDAILGFDDEDKDPAIVVANVDTVGTNTVLPTIVAANTTIPDAAVDVTEENVDLLFQDFEKENPIDEEEDNSSDNGEIYRPQWYEFTDDESDHPGD</sequence>
<feature type="compositionally biased region" description="Acidic residues" evidence="1">
    <location>
        <begin position="93"/>
        <end position="103"/>
    </location>
</feature>
<protein>
    <submittedName>
        <fullName evidence="2">Uncharacterized protein</fullName>
    </submittedName>
</protein>
<evidence type="ECO:0000313" key="3">
    <source>
        <dbReference type="Proteomes" id="UP001396334"/>
    </source>
</evidence>
<proteinExistence type="predicted"/>
<name>A0ABR2RVA9_9ROSI</name>
<evidence type="ECO:0000256" key="1">
    <source>
        <dbReference type="SAM" id="MobiDB-lite"/>
    </source>
</evidence>
<dbReference type="Proteomes" id="UP001396334">
    <property type="component" value="Unassembled WGS sequence"/>
</dbReference>
<dbReference type="EMBL" id="JBBPBN010000020">
    <property type="protein sequence ID" value="KAK9016733.1"/>
    <property type="molecule type" value="Genomic_DNA"/>
</dbReference>
<keyword evidence="3" id="KW-1185">Reference proteome</keyword>
<evidence type="ECO:0000313" key="2">
    <source>
        <dbReference type="EMBL" id="KAK9016733.1"/>
    </source>
</evidence>
<reference evidence="2 3" key="1">
    <citation type="journal article" date="2024" name="G3 (Bethesda)">
        <title>Genome assembly of Hibiscus sabdariffa L. provides insights into metabolisms of medicinal natural products.</title>
        <authorList>
            <person name="Kim T."/>
        </authorList>
    </citation>
    <scope>NUCLEOTIDE SEQUENCE [LARGE SCALE GENOMIC DNA]</scope>
    <source>
        <strain evidence="2">TK-2024</strain>
        <tissue evidence="2">Old leaves</tissue>
    </source>
</reference>
<feature type="region of interest" description="Disordered" evidence="1">
    <location>
        <begin position="66"/>
        <end position="103"/>
    </location>
</feature>
<organism evidence="2 3">
    <name type="scientific">Hibiscus sabdariffa</name>
    <name type="common">roselle</name>
    <dbReference type="NCBI Taxonomy" id="183260"/>
    <lineage>
        <taxon>Eukaryota</taxon>
        <taxon>Viridiplantae</taxon>
        <taxon>Streptophyta</taxon>
        <taxon>Embryophyta</taxon>
        <taxon>Tracheophyta</taxon>
        <taxon>Spermatophyta</taxon>
        <taxon>Magnoliopsida</taxon>
        <taxon>eudicotyledons</taxon>
        <taxon>Gunneridae</taxon>
        <taxon>Pentapetalae</taxon>
        <taxon>rosids</taxon>
        <taxon>malvids</taxon>
        <taxon>Malvales</taxon>
        <taxon>Malvaceae</taxon>
        <taxon>Malvoideae</taxon>
        <taxon>Hibiscus</taxon>
    </lineage>
</organism>
<comment type="caution">
    <text evidence="2">The sequence shown here is derived from an EMBL/GenBank/DDBJ whole genome shotgun (WGS) entry which is preliminary data.</text>
</comment>
<accession>A0ABR2RVA9</accession>
<gene>
    <name evidence="2" type="ORF">V6N11_079227</name>
</gene>